<dbReference type="PaxDb" id="8022-A0A060WRX6"/>
<dbReference type="GO" id="GO:0042981">
    <property type="term" value="P:regulation of apoptotic process"/>
    <property type="evidence" value="ECO:0007669"/>
    <property type="project" value="InterPro"/>
</dbReference>
<dbReference type="Gene3D" id="1.10.533.10">
    <property type="entry name" value="Death Domain, Fas"/>
    <property type="match status" value="1"/>
</dbReference>
<dbReference type="InterPro" id="IPR011029">
    <property type="entry name" value="DEATH-like_dom_sf"/>
</dbReference>
<sequence>MASCPESGSSSGQPFTISANNGASVNAPIMTGNTIGAIHYHTGPLSAPPQHTSPSGPMMSSVQDFLKTHKNDLENRMGNLRPILSNLIDLGVLSEEDREEIEIKTTRTKKNEALLTMVINKGKTAQEQFYQALKKADLYLVKDLQG</sequence>
<dbReference type="InterPro" id="IPR001315">
    <property type="entry name" value="CARD"/>
</dbReference>
<dbReference type="PANTHER" id="PTHR46985:SF4">
    <property type="entry name" value="CASPASE RECRUITMENT DOMAIN-CONTAINING PROTEIN 8"/>
    <property type="match status" value="1"/>
</dbReference>
<dbReference type="Proteomes" id="UP000193380">
    <property type="component" value="Unassembled WGS sequence"/>
</dbReference>
<evidence type="ECO:0000313" key="9">
    <source>
        <dbReference type="Proteomes" id="UP000193380"/>
    </source>
</evidence>
<dbReference type="CDD" id="cd01671">
    <property type="entry name" value="CARD"/>
    <property type="match status" value="1"/>
</dbReference>
<dbReference type="InterPro" id="IPR051249">
    <property type="entry name" value="NLRP_Inflammasome"/>
</dbReference>
<dbReference type="Pfam" id="PF00619">
    <property type="entry name" value="CARD"/>
    <property type="match status" value="1"/>
</dbReference>
<dbReference type="STRING" id="8022.A0A060WRX6"/>
<protein>
    <recommendedName>
        <fullName evidence="7">CARD domain-containing protein</fullName>
    </recommendedName>
</protein>
<reference evidence="8" key="2">
    <citation type="submission" date="2014-03" db="EMBL/GenBank/DDBJ databases">
        <authorList>
            <person name="Genoscope - CEA"/>
        </authorList>
    </citation>
    <scope>NUCLEOTIDE SEQUENCE</scope>
</reference>
<evidence type="ECO:0000259" key="7">
    <source>
        <dbReference type="PROSITE" id="PS50209"/>
    </source>
</evidence>
<keyword evidence="3" id="KW-0399">Innate immunity</keyword>
<name>A0A060WRX6_ONCMY</name>
<keyword evidence="4" id="KW-0391">Immunity</keyword>
<dbReference type="GO" id="GO:0045087">
    <property type="term" value="P:innate immune response"/>
    <property type="evidence" value="ECO:0007669"/>
    <property type="project" value="UniProtKB-KW"/>
</dbReference>
<dbReference type="SUPFAM" id="SSF47986">
    <property type="entry name" value="DEATH domain"/>
    <property type="match status" value="1"/>
</dbReference>
<evidence type="ECO:0000256" key="3">
    <source>
        <dbReference type="ARBA" id="ARBA00022588"/>
    </source>
</evidence>
<proteinExistence type="predicted"/>
<evidence type="ECO:0000256" key="4">
    <source>
        <dbReference type="ARBA" id="ARBA00022859"/>
    </source>
</evidence>
<feature type="compositionally biased region" description="Polar residues" evidence="6">
    <location>
        <begin position="49"/>
        <end position="61"/>
    </location>
</feature>
<feature type="domain" description="CARD" evidence="7">
    <location>
        <begin position="58"/>
        <end position="146"/>
    </location>
</feature>
<accession>A0A060WRX6</accession>
<evidence type="ECO:0000256" key="6">
    <source>
        <dbReference type="SAM" id="MobiDB-lite"/>
    </source>
</evidence>
<organism evidence="8 9">
    <name type="scientific">Oncorhynchus mykiss</name>
    <name type="common">Rainbow trout</name>
    <name type="synonym">Salmo gairdneri</name>
    <dbReference type="NCBI Taxonomy" id="8022"/>
    <lineage>
        <taxon>Eukaryota</taxon>
        <taxon>Metazoa</taxon>
        <taxon>Chordata</taxon>
        <taxon>Craniata</taxon>
        <taxon>Vertebrata</taxon>
        <taxon>Euteleostomi</taxon>
        <taxon>Actinopterygii</taxon>
        <taxon>Neopterygii</taxon>
        <taxon>Teleostei</taxon>
        <taxon>Protacanthopterygii</taxon>
        <taxon>Salmoniformes</taxon>
        <taxon>Salmonidae</taxon>
        <taxon>Salmoninae</taxon>
        <taxon>Oncorhynchus</taxon>
    </lineage>
</organism>
<reference evidence="8" key="1">
    <citation type="journal article" date="2014" name="Nat. Commun.">
        <title>The rainbow trout genome provides novel insights into evolution after whole-genome duplication in vertebrates.</title>
        <authorList>
            <person name="Berthelot C."/>
            <person name="Brunet F."/>
            <person name="Chalopin D."/>
            <person name="Juanchich A."/>
            <person name="Bernard M."/>
            <person name="Noel B."/>
            <person name="Bento P."/>
            <person name="Da Silva C."/>
            <person name="Labadie K."/>
            <person name="Alberti A."/>
            <person name="Aury J.M."/>
            <person name="Louis A."/>
            <person name="Dehais P."/>
            <person name="Bardou P."/>
            <person name="Montfort J."/>
            <person name="Klopp C."/>
            <person name="Cabau C."/>
            <person name="Gaspin C."/>
            <person name="Thorgaard G.H."/>
            <person name="Boussaha M."/>
            <person name="Quillet E."/>
            <person name="Guyomard R."/>
            <person name="Galiana D."/>
            <person name="Bobe J."/>
            <person name="Volff J.N."/>
            <person name="Genet C."/>
            <person name="Wincker P."/>
            <person name="Jaillon O."/>
            <person name="Roest Crollius H."/>
            <person name="Guiguen Y."/>
        </authorList>
    </citation>
    <scope>NUCLEOTIDE SEQUENCE [LARGE SCALE GENOMIC DNA]</scope>
</reference>
<gene>
    <name evidence="8" type="ORF">GSONMT00000258001</name>
</gene>
<evidence type="ECO:0000256" key="2">
    <source>
        <dbReference type="ARBA" id="ARBA00022490"/>
    </source>
</evidence>
<comment type="subcellular location">
    <subcellularLocation>
        <location evidence="1">Cytoplasm</location>
        <location evidence="1">Cytosol</location>
    </subcellularLocation>
</comment>
<evidence type="ECO:0000256" key="1">
    <source>
        <dbReference type="ARBA" id="ARBA00004514"/>
    </source>
</evidence>
<dbReference type="PANTHER" id="PTHR46985">
    <property type="entry name" value="NACHT, LRR AND PYD DOMAINS-CONTAINING PROTEIN 1"/>
    <property type="match status" value="1"/>
</dbReference>
<dbReference type="PROSITE" id="PS50209">
    <property type="entry name" value="CARD"/>
    <property type="match status" value="1"/>
</dbReference>
<dbReference type="EMBL" id="FR904683">
    <property type="protein sequence ID" value="CDQ69757.1"/>
    <property type="molecule type" value="Genomic_DNA"/>
</dbReference>
<dbReference type="GO" id="GO:0006954">
    <property type="term" value="P:inflammatory response"/>
    <property type="evidence" value="ECO:0007669"/>
    <property type="project" value="UniProtKB-KW"/>
</dbReference>
<dbReference type="AlphaFoldDB" id="A0A060WRX6"/>
<evidence type="ECO:0000256" key="5">
    <source>
        <dbReference type="ARBA" id="ARBA00023198"/>
    </source>
</evidence>
<keyword evidence="2" id="KW-0963">Cytoplasm</keyword>
<feature type="region of interest" description="Disordered" evidence="6">
    <location>
        <begin position="41"/>
        <end position="61"/>
    </location>
</feature>
<evidence type="ECO:0000313" key="8">
    <source>
        <dbReference type="EMBL" id="CDQ69757.1"/>
    </source>
</evidence>
<dbReference type="GO" id="GO:0061702">
    <property type="term" value="C:canonical inflammasome complex"/>
    <property type="evidence" value="ECO:0007669"/>
    <property type="project" value="TreeGrafter"/>
</dbReference>
<keyword evidence="5" id="KW-0395">Inflammatory response</keyword>